<sequence>MSLTRGPLYSASASFLRNKVFLLEDNSTDKLYYSYDAAGSLVSMNLNGTEYHYIRNAQGDIIGLFDGTGTQVVGYSYDSWRKLIATTESLASTVERESLSV</sequence>
<dbReference type="AlphaFoldDB" id="A0A1G8E8D8"/>
<name>A0A1G8E8D8_9FIRM</name>
<keyword evidence="2" id="KW-1185">Reference proteome</keyword>
<dbReference type="Proteomes" id="UP000198656">
    <property type="component" value="Unassembled WGS sequence"/>
</dbReference>
<reference evidence="2" key="1">
    <citation type="submission" date="2016-10" db="EMBL/GenBank/DDBJ databases">
        <authorList>
            <person name="Varghese N."/>
            <person name="Submissions S."/>
        </authorList>
    </citation>
    <scope>NUCLEOTIDE SEQUENCE [LARGE SCALE GENOMIC DNA]</scope>
    <source>
        <strain evidence="2">DSM 8344</strain>
    </source>
</reference>
<protein>
    <submittedName>
        <fullName evidence="1">YD repeat-containing protein</fullName>
    </submittedName>
</protein>
<organism evidence="1 2">
    <name type="scientific">Desulfosporosinus hippei DSM 8344</name>
    <dbReference type="NCBI Taxonomy" id="1121419"/>
    <lineage>
        <taxon>Bacteria</taxon>
        <taxon>Bacillati</taxon>
        <taxon>Bacillota</taxon>
        <taxon>Clostridia</taxon>
        <taxon>Eubacteriales</taxon>
        <taxon>Desulfitobacteriaceae</taxon>
        <taxon>Desulfosporosinus</taxon>
    </lineage>
</organism>
<accession>A0A1G8E8D8</accession>
<dbReference type="STRING" id="1121419.SAMN05443529_11679"/>
<proteinExistence type="predicted"/>
<gene>
    <name evidence="1" type="ORF">SAMN05443529_11679</name>
</gene>
<dbReference type="EMBL" id="FNCP01000016">
    <property type="protein sequence ID" value="SDH65980.1"/>
    <property type="molecule type" value="Genomic_DNA"/>
</dbReference>
<evidence type="ECO:0000313" key="1">
    <source>
        <dbReference type="EMBL" id="SDH65980.1"/>
    </source>
</evidence>
<evidence type="ECO:0000313" key="2">
    <source>
        <dbReference type="Proteomes" id="UP000198656"/>
    </source>
</evidence>